<gene>
    <name evidence="1" type="ORF">HPB50_004605</name>
</gene>
<reference evidence="1" key="1">
    <citation type="submission" date="2020-05" db="EMBL/GenBank/DDBJ databases">
        <title>Large-scale comparative analyses of tick genomes elucidate their genetic diversity and vector capacities.</title>
        <authorList>
            <person name="Jia N."/>
            <person name="Wang J."/>
            <person name="Shi W."/>
            <person name="Du L."/>
            <person name="Sun Y."/>
            <person name="Zhan W."/>
            <person name="Jiang J."/>
            <person name="Wang Q."/>
            <person name="Zhang B."/>
            <person name="Ji P."/>
            <person name="Sakyi L.B."/>
            <person name="Cui X."/>
            <person name="Yuan T."/>
            <person name="Jiang B."/>
            <person name="Yang W."/>
            <person name="Lam T.T.-Y."/>
            <person name="Chang Q."/>
            <person name="Ding S."/>
            <person name="Wang X."/>
            <person name="Zhu J."/>
            <person name="Ruan X."/>
            <person name="Zhao L."/>
            <person name="Wei J."/>
            <person name="Que T."/>
            <person name="Du C."/>
            <person name="Cheng J."/>
            <person name="Dai P."/>
            <person name="Han X."/>
            <person name="Huang E."/>
            <person name="Gao Y."/>
            <person name="Liu J."/>
            <person name="Shao H."/>
            <person name="Ye R."/>
            <person name="Li L."/>
            <person name="Wei W."/>
            <person name="Wang X."/>
            <person name="Wang C."/>
            <person name="Yang T."/>
            <person name="Huo Q."/>
            <person name="Li W."/>
            <person name="Guo W."/>
            <person name="Chen H."/>
            <person name="Zhou L."/>
            <person name="Ni X."/>
            <person name="Tian J."/>
            <person name="Zhou Y."/>
            <person name="Sheng Y."/>
            <person name="Liu T."/>
            <person name="Pan Y."/>
            <person name="Xia L."/>
            <person name="Li J."/>
            <person name="Zhao F."/>
            <person name="Cao W."/>
        </authorList>
    </citation>
    <scope>NUCLEOTIDE SEQUENCE</scope>
    <source>
        <strain evidence="1">Hyas-2018</strain>
    </source>
</reference>
<name>A0ACB7TCQ0_HYAAI</name>
<proteinExistence type="predicted"/>
<keyword evidence="2" id="KW-1185">Reference proteome</keyword>
<organism evidence="1 2">
    <name type="scientific">Hyalomma asiaticum</name>
    <name type="common">Tick</name>
    <dbReference type="NCBI Taxonomy" id="266040"/>
    <lineage>
        <taxon>Eukaryota</taxon>
        <taxon>Metazoa</taxon>
        <taxon>Ecdysozoa</taxon>
        <taxon>Arthropoda</taxon>
        <taxon>Chelicerata</taxon>
        <taxon>Arachnida</taxon>
        <taxon>Acari</taxon>
        <taxon>Parasitiformes</taxon>
        <taxon>Ixodida</taxon>
        <taxon>Ixodoidea</taxon>
        <taxon>Ixodidae</taxon>
        <taxon>Hyalomminae</taxon>
        <taxon>Hyalomma</taxon>
    </lineage>
</organism>
<dbReference type="Proteomes" id="UP000821845">
    <property type="component" value="Chromosome 1"/>
</dbReference>
<dbReference type="EMBL" id="CM023481">
    <property type="protein sequence ID" value="KAH6944723.1"/>
    <property type="molecule type" value="Genomic_DNA"/>
</dbReference>
<accession>A0ACB7TCQ0</accession>
<evidence type="ECO:0000313" key="1">
    <source>
        <dbReference type="EMBL" id="KAH6944723.1"/>
    </source>
</evidence>
<comment type="caution">
    <text evidence="1">The sequence shown here is derived from an EMBL/GenBank/DDBJ whole genome shotgun (WGS) entry which is preliminary data.</text>
</comment>
<sequence length="238" mass="27257">MCVHSVWSQSTFSPVQTRHFLDALRTSTYAASKYPPVHPIVSQRTCIRLHTIIAFADAQGIHIEPNASPFFFSAGFACSVDRRVPVVSEARRGFLQLLIHRSFYSPQPALQRPKPLRQADDETTEQLAMEEPFVPGPARQLNKSSLSRRAERFASDPENAASFKHVPTWDPRRKNENRDDDDETHPKQRWKNTIWRRILQRAARPFPFCPCARFSLAAAALTQTTYNLEIRFVPLLMA</sequence>
<protein>
    <submittedName>
        <fullName evidence="1">Uncharacterized protein</fullName>
    </submittedName>
</protein>
<evidence type="ECO:0000313" key="2">
    <source>
        <dbReference type="Proteomes" id="UP000821845"/>
    </source>
</evidence>